<dbReference type="EMBL" id="RAVZ01000054">
    <property type="protein sequence ID" value="RKG90529.1"/>
    <property type="molecule type" value="Genomic_DNA"/>
</dbReference>
<name>A0A3A8J472_9BACT</name>
<evidence type="ECO:0000313" key="3">
    <source>
        <dbReference type="Proteomes" id="UP000268094"/>
    </source>
</evidence>
<feature type="region of interest" description="Disordered" evidence="1">
    <location>
        <begin position="49"/>
        <end position="75"/>
    </location>
</feature>
<dbReference type="AlphaFoldDB" id="A0A3A8J472"/>
<proteinExistence type="predicted"/>
<accession>A0A3A8J472</accession>
<protein>
    <submittedName>
        <fullName evidence="2">Uncharacterized protein</fullName>
    </submittedName>
</protein>
<sequence>MDIHIAVHVHVVHIHVAVHVHVPVAVHVHVPVAVHVGVHAGPRGVVHRAGFGAPGEDPERGDECEGLEALEGAHG</sequence>
<keyword evidence="3" id="KW-1185">Reference proteome</keyword>
<evidence type="ECO:0000256" key="1">
    <source>
        <dbReference type="SAM" id="MobiDB-lite"/>
    </source>
</evidence>
<dbReference type="Proteomes" id="UP000268094">
    <property type="component" value="Unassembled WGS sequence"/>
</dbReference>
<comment type="caution">
    <text evidence="2">The sequence shown here is derived from an EMBL/GenBank/DDBJ whole genome shotgun (WGS) entry which is preliminary data.</text>
</comment>
<organism evidence="2 3">
    <name type="scientific">Corallococcus terminator</name>
    <dbReference type="NCBI Taxonomy" id="2316733"/>
    <lineage>
        <taxon>Bacteria</taxon>
        <taxon>Pseudomonadati</taxon>
        <taxon>Myxococcota</taxon>
        <taxon>Myxococcia</taxon>
        <taxon>Myxococcales</taxon>
        <taxon>Cystobacterineae</taxon>
        <taxon>Myxococcaceae</taxon>
        <taxon>Corallococcus</taxon>
    </lineage>
</organism>
<reference evidence="3" key="1">
    <citation type="submission" date="2018-09" db="EMBL/GenBank/DDBJ databases">
        <authorList>
            <person name="Livingstone P.G."/>
            <person name="Whitworth D.E."/>
        </authorList>
    </citation>
    <scope>NUCLEOTIDE SEQUENCE [LARGE SCALE GENOMIC DNA]</scope>
    <source>
        <strain evidence="3">CA054A</strain>
    </source>
</reference>
<evidence type="ECO:0000313" key="2">
    <source>
        <dbReference type="EMBL" id="RKG90529.1"/>
    </source>
</evidence>
<gene>
    <name evidence="2" type="ORF">D7V88_11030</name>
</gene>